<evidence type="ECO:0000313" key="3">
    <source>
        <dbReference type="EMBL" id="MEL1243412.1"/>
    </source>
</evidence>
<dbReference type="PANTHER" id="PTHR12526:SF638">
    <property type="entry name" value="SPORE COAT PROTEIN SA"/>
    <property type="match status" value="1"/>
</dbReference>
<organism evidence="3 4">
    <name type="scientific">Flavobacterium arundinis</name>
    <dbReference type="NCBI Taxonomy" id="3139143"/>
    <lineage>
        <taxon>Bacteria</taxon>
        <taxon>Pseudomonadati</taxon>
        <taxon>Bacteroidota</taxon>
        <taxon>Flavobacteriia</taxon>
        <taxon>Flavobacteriales</taxon>
        <taxon>Flavobacteriaceae</taxon>
        <taxon>Flavobacterium</taxon>
    </lineage>
</organism>
<sequence length="366" mass="41803">MENNKTKVCFLIPSLNAGGIETYLLRFLGYLGSSMDVTVIVRKNAKGELYDDYLATGSKVLFMPLGYFEPRKMVSYYSFFKKNRFDVVCDFNANFAGMPMLLSKMAGVKKRITFYRQGSHHFKKTAFRVAYTNFLNKLVYKYSTHIFANSVSGLKFFFGDKYPADPRFKVIRNGVGVANFANVHMDKKELRDKLGMPQDKFIVGHTGRFAEAKNHFFLLDVAQKLVEADKDFYFVLIGNDTDKLIPYSQKLGIEKDIMFLGFKSNIPEYLKAFDAFFFPSVTEGQPNALIEAMISGLPIIASDINPIVECMPENDMKSLVSPTDVPAATQKILELKQNPEKFTYQKFASENFDAEIQFRIFKENLQ</sequence>
<protein>
    <submittedName>
        <fullName evidence="3">Glycosyltransferase</fullName>
        <ecNumber evidence="3">2.4.-.-</ecNumber>
    </submittedName>
</protein>
<proteinExistence type="predicted"/>
<dbReference type="SUPFAM" id="SSF53756">
    <property type="entry name" value="UDP-Glycosyltransferase/glycogen phosphorylase"/>
    <property type="match status" value="1"/>
</dbReference>
<accession>A0ABU9HV17</accession>
<dbReference type="Gene3D" id="3.40.50.2000">
    <property type="entry name" value="Glycogen Phosphorylase B"/>
    <property type="match status" value="2"/>
</dbReference>
<dbReference type="RefSeq" id="WP_341695732.1">
    <property type="nucleotide sequence ID" value="NZ_JBBYHR010000002.1"/>
</dbReference>
<keyword evidence="3" id="KW-0808">Transferase</keyword>
<gene>
    <name evidence="3" type="ORF">AAEO56_03990</name>
</gene>
<dbReference type="EC" id="2.4.-.-" evidence="3"/>
<dbReference type="Proteomes" id="UP001464555">
    <property type="component" value="Unassembled WGS sequence"/>
</dbReference>
<evidence type="ECO:0000259" key="1">
    <source>
        <dbReference type="Pfam" id="PF00534"/>
    </source>
</evidence>
<dbReference type="InterPro" id="IPR028098">
    <property type="entry name" value="Glyco_trans_4-like_N"/>
</dbReference>
<keyword evidence="4" id="KW-1185">Reference proteome</keyword>
<dbReference type="Pfam" id="PF13439">
    <property type="entry name" value="Glyco_transf_4"/>
    <property type="match status" value="1"/>
</dbReference>
<evidence type="ECO:0000259" key="2">
    <source>
        <dbReference type="Pfam" id="PF13439"/>
    </source>
</evidence>
<name>A0ABU9HV17_9FLAO</name>
<evidence type="ECO:0000313" key="4">
    <source>
        <dbReference type="Proteomes" id="UP001464555"/>
    </source>
</evidence>
<dbReference type="EMBL" id="JBBYHR010000002">
    <property type="protein sequence ID" value="MEL1243412.1"/>
    <property type="molecule type" value="Genomic_DNA"/>
</dbReference>
<dbReference type="InterPro" id="IPR001296">
    <property type="entry name" value="Glyco_trans_1"/>
</dbReference>
<dbReference type="PANTHER" id="PTHR12526">
    <property type="entry name" value="GLYCOSYLTRANSFERASE"/>
    <property type="match status" value="1"/>
</dbReference>
<reference evidence="3 4" key="1">
    <citation type="submission" date="2024-04" db="EMBL/GenBank/DDBJ databases">
        <title>Flavobacterium sp. DGU11 16S ribosomal RNA gene Genome sequencing and assembly.</title>
        <authorList>
            <person name="Park S."/>
        </authorList>
    </citation>
    <scope>NUCLEOTIDE SEQUENCE [LARGE SCALE GENOMIC DNA]</scope>
    <source>
        <strain evidence="3 4">DGU11</strain>
    </source>
</reference>
<dbReference type="GO" id="GO:0016757">
    <property type="term" value="F:glycosyltransferase activity"/>
    <property type="evidence" value="ECO:0007669"/>
    <property type="project" value="UniProtKB-KW"/>
</dbReference>
<feature type="domain" description="Glycosyl transferase family 1" evidence="1">
    <location>
        <begin position="186"/>
        <end position="341"/>
    </location>
</feature>
<feature type="domain" description="Glycosyltransferase subfamily 4-like N-terminal" evidence="2">
    <location>
        <begin position="18"/>
        <end position="175"/>
    </location>
</feature>
<comment type="caution">
    <text evidence="3">The sequence shown here is derived from an EMBL/GenBank/DDBJ whole genome shotgun (WGS) entry which is preliminary data.</text>
</comment>
<keyword evidence="3" id="KW-0328">Glycosyltransferase</keyword>
<dbReference type="Pfam" id="PF00534">
    <property type="entry name" value="Glycos_transf_1"/>
    <property type="match status" value="1"/>
</dbReference>